<dbReference type="EMBL" id="LT607733">
    <property type="protein sequence ID" value="SCG18263.1"/>
    <property type="molecule type" value="Genomic_DNA"/>
</dbReference>
<dbReference type="AlphaFoldDB" id="A0A1C5GEL6"/>
<proteinExistence type="predicted"/>
<keyword evidence="1" id="KW-0472">Membrane</keyword>
<keyword evidence="1" id="KW-1133">Transmembrane helix</keyword>
<keyword evidence="1" id="KW-0812">Transmembrane</keyword>
<feature type="transmembrane region" description="Helical" evidence="1">
    <location>
        <begin position="261"/>
        <end position="280"/>
    </location>
</feature>
<dbReference type="RefSeq" id="WP_089001899.1">
    <property type="nucleotide sequence ID" value="NZ_JBFAAC010000006.1"/>
</dbReference>
<protein>
    <submittedName>
        <fullName evidence="2">Tetratricopeptide repeat-containing protein</fullName>
    </submittedName>
</protein>
<dbReference type="GeneID" id="95804299"/>
<evidence type="ECO:0000256" key="1">
    <source>
        <dbReference type="SAM" id="Phobius"/>
    </source>
</evidence>
<name>A0A1C5GEL6_MICEH</name>
<dbReference type="InterPro" id="IPR011990">
    <property type="entry name" value="TPR-like_helical_dom_sf"/>
</dbReference>
<sequence length="290" mass="31481">MTGPEPQLARVAHLLEVNRPEQALTEVDRLPAPLATSRLAFRLRAGALTVLDRWDDVVTVARQGLAEHGPDAELLGRLGLALRHRREHALAERALLDALAIEPENPWLLCQYADLCSAAGQPDKAERLVARAAAIAPGAPAVFASRFQLAYARGDDRAAERVAREFLGAWPGNPVALALHGVAAAQRGRVGAAHRAFGQASAQDPTDADYADAAWETRVYAHPLLLPLRPLYRLGILRTWLLAVGVIVLLSAAGLDVLGGLFALAWMLFCVWSWIAPPLVRRMVLGRWRA</sequence>
<gene>
    <name evidence="2" type="ORF">GA0070610_4605</name>
</gene>
<keyword evidence="3" id="KW-1185">Reference proteome</keyword>
<accession>A0A1C5GEL6</accession>
<reference evidence="2 3" key="1">
    <citation type="submission" date="2016-06" db="EMBL/GenBank/DDBJ databases">
        <authorList>
            <person name="Kjaerup R.B."/>
            <person name="Dalgaard T.S."/>
            <person name="Juul-Madsen H.R."/>
        </authorList>
    </citation>
    <scope>NUCLEOTIDE SEQUENCE [LARGE SCALE GENOMIC DNA]</scope>
    <source>
        <strain evidence="2 3">DSM 43913</strain>
    </source>
</reference>
<dbReference type="SUPFAM" id="SSF48452">
    <property type="entry name" value="TPR-like"/>
    <property type="match status" value="1"/>
</dbReference>
<feature type="transmembrane region" description="Helical" evidence="1">
    <location>
        <begin position="235"/>
        <end position="255"/>
    </location>
</feature>
<evidence type="ECO:0000313" key="2">
    <source>
        <dbReference type="EMBL" id="SCG18263.1"/>
    </source>
</evidence>
<evidence type="ECO:0000313" key="3">
    <source>
        <dbReference type="Proteomes" id="UP000198251"/>
    </source>
</evidence>
<dbReference type="InterPro" id="IPR019734">
    <property type="entry name" value="TPR_rpt"/>
</dbReference>
<dbReference type="Gene3D" id="1.25.40.10">
    <property type="entry name" value="Tetratricopeptide repeat domain"/>
    <property type="match status" value="1"/>
</dbReference>
<organism evidence="2 3">
    <name type="scientific">Micromonospora echinofusca</name>
    <dbReference type="NCBI Taxonomy" id="47858"/>
    <lineage>
        <taxon>Bacteria</taxon>
        <taxon>Bacillati</taxon>
        <taxon>Actinomycetota</taxon>
        <taxon>Actinomycetes</taxon>
        <taxon>Micromonosporales</taxon>
        <taxon>Micromonosporaceae</taxon>
        <taxon>Micromonospora</taxon>
    </lineage>
</organism>
<dbReference type="SMART" id="SM00028">
    <property type="entry name" value="TPR"/>
    <property type="match status" value="3"/>
</dbReference>
<dbReference type="Pfam" id="PF14559">
    <property type="entry name" value="TPR_19"/>
    <property type="match status" value="1"/>
</dbReference>
<dbReference type="Proteomes" id="UP000198251">
    <property type="component" value="Chromosome I"/>
</dbReference>